<comment type="domain">
    <text evidence="1">The twin CX3C motif contains 4 conserved Cys residues that form 2 disulfide bonds in the mitochondrial intermembrane space.</text>
</comment>
<dbReference type="Proteomes" id="UP001159405">
    <property type="component" value="Unassembled WGS sequence"/>
</dbReference>
<reference evidence="4 5" key="1">
    <citation type="submission" date="2022-05" db="EMBL/GenBank/DDBJ databases">
        <authorList>
            <consortium name="Genoscope - CEA"/>
            <person name="William W."/>
        </authorList>
    </citation>
    <scope>NUCLEOTIDE SEQUENCE [LARGE SCALE GENOMIC DNA]</scope>
</reference>
<evidence type="ECO:0000256" key="1">
    <source>
        <dbReference type="RuleBase" id="RU367043"/>
    </source>
</evidence>
<dbReference type="Pfam" id="PF02953">
    <property type="entry name" value="zf-Tim10_DDP"/>
    <property type="match status" value="1"/>
</dbReference>
<evidence type="ECO:0000313" key="4">
    <source>
        <dbReference type="EMBL" id="CAH3032484.1"/>
    </source>
</evidence>
<evidence type="ECO:0000259" key="3">
    <source>
        <dbReference type="Pfam" id="PF02953"/>
    </source>
</evidence>
<gene>
    <name evidence="4" type="ORF">PLOB_00000551</name>
</gene>
<keyword evidence="1" id="KW-0811">Translocation</keyword>
<comment type="subcellular location">
    <subcellularLocation>
        <location evidence="1">Mitochondrion inner membrane</location>
        <topology evidence="1">Peripheral membrane protein</topology>
        <orientation evidence="1">Intermembrane side</orientation>
    </subcellularLocation>
</comment>
<proteinExistence type="inferred from homology"/>
<dbReference type="InterPro" id="IPR035427">
    <property type="entry name" value="Tim10-like_dom_sf"/>
</dbReference>
<comment type="caution">
    <text evidence="4">The sequence shown here is derived from an EMBL/GenBank/DDBJ whole genome shotgun (WGS) entry which is preliminary data.</text>
</comment>
<keyword evidence="1" id="KW-0496">Mitochondrion</keyword>
<feature type="region of interest" description="Disordered" evidence="2">
    <location>
        <begin position="1"/>
        <end position="25"/>
    </location>
</feature>
<keyword evidence="1" id="KW-0813">Transport</keyword>
<comment type="similarity">
    <text evidence="1">Belongs to the small Tim family.</text>
</comment>
<keyword evidence="1" id="KW-0472">Membrane</keyword>
<comment type="subunit">
    <text evidence="1">Heterohexamer.</text>
</comment>
<keyword evidence="1" id="KW-0143">Chaperone</keyword>
<keyword evidence="1" id="KW-0999">Mitochondrion inner membrane</keyword>
<dbReference type="EMBL" id="CALNXK010000001">
    <property type="protein sequence ID" value="CAH3032484.1"/>
    <property type="molecule type" value="Genomic_DNA"/>
</dbReference>
<evidence type="ECO:0000256" key="2">
    <source>
        <dbReference type="SAM" id="MobiDB-lite"/>
    </source>
</evidence>
<feature type="compositionally biased region" description="Low complexity" evidence="2">
    <location>
        <begin position="1"/>
        <end position="13"/>
    </location>
</feature>
<accession>A0ABN8MR88</accession>
<name>A0ABN8MR88_9CNID</name>
<organism evidence="4 5">
    <name type="scientific">Porites lobata</name>
    <dbReference type="NCBI Taxonomy" id="104759"/>
    <lineage>
        <taxon>Eukaryota</taxon>
        <taxon>Metazoa</taxon>
        <taxon>Cnidaria</taxon>
        <taxon>Anthozoa</taxon>
        <taxon>Hexacorallia</taxon>
        <taxon>Scleractinia</taxon>
        <taxon>Fungiina</taxon>
        <taxon>Poritidae</taxon>
        <taxon>Porites</taxon>
    </lineage>
</organism>
<sequence>MADFGFSSSPSSSSGGGMDSAKRSELMDQVKSQLLVAQLQELLSKMSDKCFKKCIYKPGTQLDNSEQKCLSMCMDRYMDAWNTVSKTYTTRLQKEHSQGGSF</sequence>
<protein>
    <recommendedName>
        <fullName evidence="1">Mitochondrial import inner membrane translocase subunit</fullName>
    </recommendedName>
</protein>
<evidence type="ECO:0000313" key="5">
    <source>
        <dbReference type="Proteomes" id="UP001159405"/>
    </source>
</evidence>
<keyword evidence="5" id="KW-1185">Reference proteome</keyword>
<feature type="domain" description="Tim10-like" evidence="3">
    <location>
        <begin position="29"/>
        <end position="89"/>
    </location>
</feature>
<dbReference type="InterPro" id="IPR004217">
    <property type="entry name" value="Tim10-like"/>
</dbReference>
<keyword evidence="1" id="KW-1015">Disulfide bond</keyword>
<dbReference type="SUPFAM" id="SSF144122">
    <property type="entry name" value="Tim10-like"/>
    <property type="match status" value="1"/>
</dbReference>
<keyword evidence="1" id="KW-0653">Protein transport</keyword>
<comment type="function">
    <text evidence="1">Mitochondrial intermembrane chaperone that participates in the import and insertion of some multi-pass transmembrane proteins into the mitochondrial inner membrane. Also required for the transfer of beta-barrel precursors from the TOM complex to the sorting and assembly machinery (SAM complex) of the outer membrane. Acts as a chaperone-like protein that protects the hydrophobic precursors from aggregation and guide them through the mitochondrial intermembrane space.</text>
</comment>
<dbReference type="Gene3D" id="1.10.287.810">
    <property type="entry name" value="Mitochondrial import inner membrane translocase subunit tim13 like domains"/>
    <property type="match status" value="1"/>
</dbReference>